<accession>A0A6A6P3L1</accession>
<protein>
    <submittedName>
        <fullName evidence="2">Uncharacterized protein</fullName>
    </submittedName>
</protein>
<feature type="compositionally biased region" description="Basic and acidic residues" evidence="1">
    <location>
        <begin position="57"/>
        <end position="70"/>
    </location>
</feature>
<keyword evidence="3" id="KW-1185">Reference proteome</keyword>
<dbReference type="Proteomes" id="UP000799766">
    <property type="component" value="Unassembled WGS sequence"/>
</dbReference>
<organism evidence="2 3">
    <name type="scientific">Lineolata rhizophorae</name>
    <dbReference type="NCBI Taxonomy" id="578093"/>
    <lineage>
        <taxon>Eukaryota</taxon>
        <taxon>Fungi</taxon>
        <taxon>Dikarya</taxon>
        <taxon>Ascomycota</taxon>
        <taxon>Pezizomycotina</taxon>
        <taxon>Dothideomycetes</taxon>
        <taxon>Dothideomycetes incertae sedis</taxon>
        <taxon>Lineolatales</taxon>
        <taxon>Lineolataceae</taxon>
        <taxon>Lineolata</taxon>
    </lineage>
</organism>
<evidence type="ECO:0000256" key="1">
    <source>
        <dbReference type="SAM" id="MobiDB-lite"/>
    </source>
</evidence>
<gene>
    <name evidence="2" type="ORF">BDY21DRAFT_342421</name>
</gene>
<sequence length="91" mass="9899">MYIPTTAARSRRRVLPRSLALVTTACMISLPAGVVSGRRTIASAPMLSAHGPQRTRSKTDSMNEDKKEPKGCMSFAGPLKRTSYPDHPIQS</sequence>
<proteinExistence type="predicted"/>
<feature type="region of interest" description="Disordered" evidence="1">
    <location>
        <begin position="44"/>
        <end position="91"/>
    </location>
</feature>
<evidence type="ECO:0000313" key="3">
    <source>
        <dbReference type="Proteomes" id="UP000799766"/>
    </source>
</evidence>
<dbReference type="EMBL" id="MU001678">
    <property type="protein sequence ID" value="KAF2458404.1"/>
    <property type="molecule type" value="Genomic_DNA"/>
</dbReference>
<evidence type="ECO:0000313" key="2">
    <source>
        <dbReference type="EMBL" id="KAF2458404.1"/>
    </source>
</evidence>
<reference evidence="2" key="1">
    <citation type="journal article" date="2020" name="Stud. Mycol.">
        <title>101 Dothideomycetes genomes: a test case for predicting lifestyles and emergence of pathogens.</title>
        <authorList>
            <person name="Haridas S."/>
            <person name="Albert R."/>
            <person name="Binder M."/>
            <person name="Bloem J."/>
            <person name="Labutti K."/>
            <person name="Salamov A."/>
            <person name="Andreopoulos B."/>
            <person name="Baker S."/>
            <person name="Barry K."/>
            <person name="Bills G."/>
            <person name="Bluhm B."/>
            <person name="Cannon C."/>
            <person name="Castanera R."/>
            <person name="Culley D."/>
            <person name="Daum C."/>
            <person name="Ezra D."/>
            <person name="Gonzalez J."/>
            <person name="Henrissat B."/>
            <person name="Kuo A."/>
            <person name="Liang C."/>
            <person name="Lipzen A."/>
            <person name="Lutzoni F."/>
            <person name="Magnuson J."/>
            <person name="Mondo S."/>
            <person name="Nolan M."/>
            <person name="Ohm R."/>
            <person name="Pangilinan J."/>
            <person name="Park H.-J."/>
            <person name="Ramirez L."/>
            <person name="Alfaro M."/>
            <person name="Sun H."/>
            <person name="Tritt A."/>
            <person name="Yoshinaga Y."/>
            <person name="Zwiers L.-H."/>
            <person name="Turgeon B."/>
            <person name="Goodwin S."/>
            <person name="Spatafora J."/>
            <person name="Crous P."/>
            <person name="Grigoriev I."/>
        </authorList>
    </citation>
    <scope>NUCLEOTIDE SEQUENCE</scope>
    <source>
        <strain evidence="2">ATCC 16933</strain>
    </source>
</reference>
<dbReference type="AlphaFoldDB" id="A0A6A6P3L1"/>
<name>A0A6A6P3L1_9PEZI</name>